<accession>X1D6N6</accession>
<dbReference type="EMBL" id="BART01022791">
    <property type="protein sequence ID" value="GAH00759.1"/>
    <property type="molecule type" value="Genomic_DNA"/>
</dbReference>
<protein>
    <submittedName>
        <fullName evidence="1">Uncharacterized protein</fullName>
    </submittedName>
</protein>
<proteinExistence type="predicted"/>
<evidence type="ECO:0000313" key="1">
    <source>
        <dbReference type="EMBL" id="GAH00759.1"/>
    </source>
</evidence>
<name>X1D6N6_9ZZZZ</name>
<dbReference type="InterPro" id="IPR012340">
    <property type="entry name" value="NA-bd_OB-fold"/>
</dbReference>
<dbReference type="AlphaFoldDB" id="X1D6N6"/>
<sequence length="84" mass="9712">DLVDHPIANISNITHDLRKLMSGKDMEGNVILRSEWYGKVAEITGQDVTSKAKRLSHARLIRWRSDKSIEECEYTEDWLNSNIL</sequence>
<feature type="non-terminal residue" evidence="1">
    <location>
        <position position="1"/>
    </location>
</feature>
<gene>
    <name evidence="1" type="ORF">S01H4_41639</name>
</gene>
<comment type="caution">
    <text evidence="1">The sequence shown here is derived from an EMBL/GenBank/DDBJ whole genome shotgun (WGS) entry which is preliminary data.</text>
</comment>
<dbReference type="Gene3D" id="2.40.50.140">
    <property type="entry name" value="Nucleic acid-binding proteins"/>
    <property type="match status" value="1"/>
</dbReference>
<organism evidence="1">
    <name type="scientific">marine sediment metagenome</name>
    <dbReference type="NCBI Taxonomy" id="412755"/>
    <lineage>
        <taxon>unclassified sequences</taxon>
        <taxon>metagenomes</taxon>
        <taxon>ecological metagenomes</taxon>
    </lineage>
</organism>
<reference evidence="1" key="1">
    <citation type="journal article" date="2014" name="Front. Microbiol.">
        <title>High frequency of phylogenetically diverse reductive dehalogenase-homologous genes in deep subseafloor sedimentary metagenomes.</title>
        <authorList>
            <person name="Kawai M."/>
            <person name="Futagami T."/>
            <person name="Toyoda A."/>
            <person name="Takaki Y."/>
            <person name="Nishi S."/>
            <person name="Hori S."/>
            <person name="Arai W."/>
            <person name="Tsubouchi T."/>
            <person name="Morono Y."/>
            <person name="Uchiyama I."/>
            <person name="Ito T."/>
            <person name="Fujiyama A."/>
            <person name="Inagaki F."/>
            <person name="Takami H."/>
        </authorList>
    </citation>
    <scope>NUCLEOTIDE SEQUENCE</scope>
    <source>
        <strain evidence="1">Expedition CK06-06</strain>
    </source>
</reference>